<gene>
    <name evidence="1" type="ORF">ZEAMMB73_Zm00001d002043</name>
</gene>
<proteinExistence type="predicted"/>
<sequence length="277" mass="29376">MGAGASGLAGAEPSGKVARGAGLGDLPELCTAEVLLRLGAPDICRLTRLNLAFHGAVGADFVWEAKLPLQGSGQRPRDRADGPLHMMAMPALFEAILLLILKDGQGGDERKELAKTVAKLAEDGKLDAIPSRVKLASCELDLRFCSATCVCVYNFSSPTACPYNVDIPLESSKDMKKTRKNFMHALKCLVVESEQGADGCDRAVGSLGLRLRAIRGDVQGVSTPQAEELVCKVETTVRGRLCCSLSSSDTCALVVRGGCGSRRESIRHQVCPHEGLV</sequence>
<dbReference type="PANTHER" id="PTHR31960:SF38">
    <property type="entry name" value="FAMILY PROTEIN, PUTATIVE, EXPRESSED-RELATED"/>
    <property type="match status" value="1"/>
</dbReference>
<name>A0A1D6DVZ0_MAIZE</name>
<reference evidence="1" key="1">
    <citation type="submission" date="2015-12" db="EMBL/GenBank/DDBJ databases">
        <title>Update maize B73 reference genome by single molecule sequencing technologies.</title>
        <authorList>
            <consortium name="Maize Genome Sequencing Project"/>
            <person name="Ware D."/>
        </authorList>
    </citation>
    <scope>NUCLEOTIDE SEQUENCE [LARGE SCALE GENOMIC DNA]</scope>
    <source>
        <tissue evidence="1">Seedling</tissue>
    </source>
</reference>
<organism evidence="1">
    <name type="scientific">Zea mays</name>
    <name type="common">Maize</name>
    <dbReference type="NCBI Taxonomy" id="4577"/>
    <lineage>
        <taxon>Eukaryota</taxon>
        <taxon>Viridiplantae</taxon>
        <taxon>Streptophyta</taxon>
        <taxon>Embryophyta</taxon>
        <taxon>Tracheophyta</taxon>
        <taxon>Spermatophyta</taxon>
        <taxon>Magnoliopsida</taxon>
        <taxon>Liliopsida</taxon>
        <taxon>Poales</taxon>
        <taxon>Poaceae</taxon>
        <taxon>PACMAD clade</taxon>
        <taxon>Panicoideae</taxon>
        <taxon>Andropogonodae</taxon>
        <taxon>Andropogoneae</taxon>
        <taxon>Tripsacinae</taxon>
        <taxon>Zea</taxon>
    </lineage>
</organism>
<dbReference type="IntAct" id="A0A1D6DVZ0">
    <property type="interactions" value="1"/>
</dbReference>
<dbReference type="SUPFAM" id="SSF81383">
    <property type="entry name" value="F-box domain"/>
    <property type="match status" value="1"/>
</dbReference>
<protein>
    <recommendedName>
        <fullName evidence="2">F-box protein</fullName>
    </recommendedName>
</protein>
<evidence type="ECO:0000313" key="1">
    <source>
        <dbReference type="EMBL" id="ONM12881.1"/>
    </source>
</evidence>
<dbReference type="AlphaFoldDB" id="A0A1D6DVZ0"/>
<dbReference type="PANTHER" id="PTHR31960">
    <property type="entry name" value="F-BOX PROTEIN PP2-A15"/>
    <property type="match status" value="1"/>
</dbReference>
<dbReference type="InterPro" id="IPR036047">
    <property type="entry name" value="F-box-like_dom_sf"/>
</dbReference>
<accession>A0A1D6DVZ0</accession>
<dbReference type="EMBL" id="CM007648">
    <property type="protein sequence ID" value="ONM12881.1"/>
    <property type="molecule type" value="Genomic_DNA"/>
</dbReference>
<dbReference type="CDD" id="cd22162">
    <property type="entry name" value="F-box_AtSKIP3-like"/>
    <property type="match status" value="1"/>
</dbReference>
<evidence type="ECO:0008006" key="2">
    <source>
        <dbReference type="Google" id="ProtNLM"/>
    </source>
</evidence>
<dbReference type="InParanoid" id="A0A1D6DVZ0"/>